<gene>
    <name evidence="1" type="ORF">T440DRAFT_411315</name>
</gene>
<feature type="non-terminal residue" evidence="1">
    <location>
        <position position="84"/>
    </location>
</feature>
<evidence type="ECO:0008006" key="3">
    <source>
        <dbReference type="Google" id="ProtNLM"/>
    </source>
</evidence>
<organism evidence="1 2">
    <name type="scientific">Plenodomus tracheiphilus IPT5</name>
    <dbReference type="NCBI Taxonomy" id="1408161"/>
    <lineage>
        <taxon>Eukaryota</taxon>
        <taxon>Fungi</taxon>
        <taxon>Dikarya</taxon>
        <taxon>Ascomycota</taxon>
        <taxon>Pezizomycotina</taxon>
        <taxon>Dothideomycetes</taxon>
        <taxon>Pleosporomycetidae</taxon>
        <taxon>Pleosporales</taxon>
        <taxon>Pleosporineae</taxon>
        <taxon>Leptosphaeriaceae</taxon>
        <taxon>Plenodomus</taxon>
    </lineage>
</organism>
<dbReference type="EMBL" id="MU006556">
    <property type="protein sequence ID" value="KAF2843835.1"/>
    <property type="molecule type" value="Genomic_DNA"/>
</dbReference>
<keyword evidence="2" id="KW-1185">Reference proteome</keyword>
<name>A0A6A7AP38_9PLEO</name>
<dbReference type="OrthoDB" id="3660400at2759"/>
<dbReference type="InterPro" id="IPR036691">
    <property type="entry name" value="Endo/exonu/phosph_ase_sf"/>
</dbReference>
<dbReference type="Gene3D" id="3.60.10.10">
    <property type="entry name" value="Endonuclease/exonuclease/phosphatase"/>
    <property type="match status" value="1"/>
</dbReference>
<sequence>MDVVCVQEPFTCANSRTSTHPGFRHLAPISTWDAPNALGSVRPRVMTYIRKGYHLKLQARESLNHPDLLWAVVNGVSILNCYRQ</sequence>
<dbReference type="AlphaFoldDB" id="A0A6A7AP38"/>
<accession>A0A6A7AP38</accession>
<evidence type="ECO:0000313" key="2">
    <source>
        <dbReference type="Proteomes" id="UP000799423"/>
    </source>
</evidence>
<dbReference type="SUPFAM" id="SSF56219">
    <property type="entry name" value="DNase I-like"/>
    <property type="match status" value="1"/>
</dbReference>
<protein>
    <recommendedName>
        <fullName evidence="3">Endonuclease/exonuclease/phosphatase domain-containing protein</fullName>
    </recommendedName>
</protein>
<dbReference type="Proteomes" id="UP000799423">
    <property type="component" value="Unassembled WGS sequence"/>
</dbReference>
<evidence type="ECO:0000313" key="1">
    <source>
        <dbReference type="EMBL" id="KAF2843835.1"/>
    </source>
</evidence>
<reference evidence="1" key="1">
    <citation type="submission" date="2020-01" db="EMBL/GenBank/DDBJ databases">
        <authorList>
            <consortium name="DOE Joint Genome Institute"/>
            <person name="Haridas S."/>
            <person name="Albert R."/>
            <person name="Binder M."/>
            <person name="Bloem J."/>
            <person name="Labutti K."/>
            <person name="Salamov A."/>
            <person name="Andreopoulos B."/>
            <person name="Baker S.E."/>
            <person name="Barry K."/>
            <person name="Bills G."/>
            <person name="Bluhm B.H."/>
            <person name="Cannon C."/>
            <person name="Castanera R."/>
            <person name="Culley D.E."/>
            <person name="Daum C."/>
            <person name="Ezra D."/>
            <person name="Gonzalez J.B."/>
            <person name="Henrissat B."/>
            <person name="Kuo A."/>
            <person name="Liang C."/>
            <person name="Lipzen A."/>
            <person name="Lutzoni F."/>
            <person name="Magnuson J."/>
            <person name="Mondo S."/>
            <person name="Nolan M."/>
            <person name="Ohm R."/>
            <person name="Pangilinan J."/>
            <person name="Park H.-J."/>
            <person name="Ramirez L."/>
            <person name="Alfaro M."/>
            <person name="Sun H."/>
            <person name="Tritt A."/>
            <person name="Yoshinaga Y."/>
            <person name="Zwiers L.-H."/>
            <person name="Turgeon B.G."/>
            <person name="Goodwin S.B."/>
            <person name="Spatafora J.W."/>
            <person name="Crous P.W."/>
            <person name="Grigoriev I.V."/>
        </authorList>
    </citation>
    <scope>NUCLEOTIDE SEQUENCE</scope>
    <source>
        <strain evidence="1">IPT5</strain>
    </source>
</reference>
<proteinExistence type="predicted"/>